<dbReference type="InterPro" id="IPR049150">
    <property type="entry name" value="EFR3_HEAT-like_rpt"/>
</dbReference>
<protein>
    <recommendedName>
        <fullName evidence="5">Protein EFR3</fullName>
    </recommendedName>
</protein>
<dbReference type="Proteomes" id="UP000503462">
    <property type="component" value="Chromosome 1"/>
</dbReference>
<evidence type="ECO:0000256" key="2">
    <source>
        <dbReference type="SAM" id="MobiDB-lite"/>
    </source>
</evidence>
<feature type="region of interest" description="Disordered" evidence="2">
    <location>
        <begin position="1057"/>
        <end position="1082"/>
    </location>
</feature>
<feature type="region of interest" description="Disordered" evidence="2">
    <location>
        <begin position="952"/>
        <end position="975"/>
    </location>
</feature>
<evidence type="ECO:0000313" key="3">
    <source>
        <dbReference type="EMBL" id="QIW94889.1"/>
    </source>
</evidence>
<feature type="region of interest" description="Disordered" evidence="2">
    <location>
        <begin position="895"/>
        <end position="914"/>
    </location>
</feature>
<feature type="region of interest" description="Disordered" evidence="2">
    <location>
        <begin position="630"/>
        <end position="660"/>
    </location>
</feature>
<gene>
    <name evidence="3" type="ORF">AMS68_000407</name>
</gene>
<comment type="similarity">
    <text evidence="1">Belongs to the EFR3 family.</text>
</comment>
<keyword evidence="4" id="KW-1185">Reference proteome</keyword>
<accession>A0A6H0XK48</accession>
<dbReference type="PANTHER" id="PTHR47766:SF1">
    <property type="entry name" value="PROTEIN EFR3"/>
    <property type="match status" value="1"/>
</dbReference>
<dbReference type="GO" id="GO:0072659">
    <property type="term" value="P:protein localization to plasma membrane"/>
    <property type="evidence" value="ECO:0007669"/>
    <property type="project" value="InterPro"/>
</dbReference>
<dbReference type="Pfam" id="PF21072">
    <property type="entry name" value="EFR3"/>
    <property type="match status" value="1"/>
</dbReference>
<feature type="compositionally biased region" description="Polar residues" evidence="2">
    <location>
        <begin position="638"/>
        <end position="654"/>
    </location>
</feature>
<evidence type="ECO:0008006" key="5">
    <source>
        <dbReference type="Google" id="ProtNLM"/>
    </source>
</evidence>
<dbReference type="PANTHER" id="PTHR47766">
    <property type="entry name" value="PROTEIN EFR3"/>
    <property type="match status" value="1"/>
</dbReference>
<dbReference type="InterPro" id="IPR039786">
    <property type="entry name" value="EFR3"/>
</dbReference>
<dbReference type="GO" id="GO:0005886">
    <property type="term" value="C:plasma membrane"/>
    <property type="evidence" value="ECO:0007669"/>
    <property type="project" value="TreeGrafter"/>
</dbReference>
<reference evidence="3 4" key="1">
    <citation type="journal article" date="2016" name="Sci. Rep.">
        <title>Peltaster fructicola genome reveals evolution from an invasive phytopathogen to an ectophytic parasite.</title>
        <authorList>
            <person name="Xu C."/>
            <person name="Chen H."/>
            <person name="Gleason M.L."/>
            <person name="Xu J.R."/>
            <person name="Liu H."/>
            <person name="Zhang R."/>
            <person name="Sun G."/>
        </authorList>
    </citation>
    <scope>NUCLEOTIDE SEQUENCE [LARGE SCALE GENOMIC DNA]</scope>
    <source>
        <strain evidence="3 4">LNHT1506</strain>
    </source>
</reference>
<proteinExistence type="inferred from homology"/>
<sequence>MVKTHLPQHMDSVRERMRPKHQLLILKCYPRLPKNSTADVSPNGSELSYLLYYASTRRSKLHKVGAFLEKKTVNDVYRSQSARVMVTLQILTALLENKIIGSDSGFGLIAPYVLRIIHSILTTTNDVSLIDACLSTWEVFCRHQDQSTLAADHEYRGLFEQTVRQWAAYARKEPAKRLGKGTTPVSVPDGIRLRTAGLGAIKALLTSDNLSSEVGRQLSHGIPAILTNIRSNDSFALANLLTISKRNESEEKEKDKARRQSFATVRTFNAGESALSDPRAAEGTTQDADAYAEEGTAVFAVDCLKKVFDTDNRAQIRAGTSQVLEFLAREQGSRGQSEKTATAVDWTSWSTKLFETITTWTPVQDRFIILVTATETLIRLPLSDESISQHLLLTQLIDDILRSDLNLIGLSVMDVLLLFVQQILRVLQLGSVPQTRGSADEIARITTNSTDTTKKTSTISQSMQNVLLARLKSCMSDLATHVYYTDQIADMIATLLLRLKPNATATSPPNPAATAAAIQEPTTAVTGSVSQISLARERSQSTNLPGGFFTFDSARQIALEAVKEIIIVANSSHSQASAGMAQSRNLVSLTVWEGTQWLLRDPAPNVRRAYVDAICTWLQLETRKQDARVREAQPHAMDSNNRGDVSQRAVSNASNKERQGRKARNTFLQLLHLAVYENVLQHAASSESDILLLHLLLISMSPRLGVNAVQSALPMILALQEEIVRVTSPVGKIRIGSLVHGYLWQLVEQFELNNESVGRDILGEISRRKQHGLWMYAIGVPPTPLERIPLPGSTGSTVPKLATDLQSEALRPFDHSQQLVEGISESYITAALALAPTTPSSPGRLTGPILDRHASSYLTAKQVMSTQLPQKIKDAMLSTWSKESCLAAIAAAAPRDPSATGSRSSPPNPLAGNHRQLLAVTGSGSSPRSESERTNLLPDRNQSLHQNQAAYQSNGQRANGLDRRPSHSTFNASGNGRVSLRVEELKEVLAGGANPVALVGRYDPDDDTGSESMVDVGGEDLSDTASRAPSNRGIPYASRLAAMGSVHKAGKAPVINDNSLAPARNGSVVSGRASTRSSRLGPRDLSAILDGIDLGETRKYGSGRPPY</sequence>
<evidence type="ECO:0000313" key="4">
    <source>
        <dbReference type="Proteomes" id="UP000503462"/>
    </source>
</evidence>
<evidence type="ECO:0000256" key="1">
    <source>
        <dbReference type="ARBA" id="ARBA00010216"/>
    </source>
</evidence>
<dbReference type="EMBL" id="CP051139">
    <property type="protein sequence ID" value="QIW94889.1"/>
    <property type="molecule type" value="Genomic_DNA"/>
</dbReference>
<organism evidence="3 4">
    <name type="scientific">Peltaster fructicola</name>
    <dbReference type="NCBI Taxonomy" id="286661"/>
    <lineage>
        <taxon>Eukaryota</taxon>
        <taxon>Fungi</taxon>
        <taxon>Dikarya</taxon>
        <taxon>Ascomycota</taxon>
        <taxon>Pezizomycotina</taxon>
        <taxon>Dothideomycetes</taxon>
        <taxon>Dothideomycetes incertae sedis</taxon>
        <taxon>Peltaster</taxon>
    </lineage>
</organism>
<name>A0A6H0XK48_9PEZI</name>
<dbReference type="AlphaFoldDB" id="A0A6H0XK48"/>
<dbReference type="OrthoDB" id="19232at2759"/>